<dbReference type="EMBL" id="SEKV01000597">
    <property type="protein sequence ID" value="TFY55366.1"/>
    <property type="molecule type" value="Genomic_DNA"/>
</dbReference>
<evidence type="ECO:0000313" key="2">
    <source>
        <dbReference type="Proteomes" id="UP000298390"/>
    </source>
</evidence>
<accession>A0A4Y9XYY9</accession>
<evidence type="ECO:0000313" key="1">
    <source>
        <dbReference type="EMBL" id="TFY55366.1"/>
    </source>
</evidence>
<sequence>MVYSRPTDIPLAHLPNLLELEVAFTDTYDGFGEAIRRASQLQSLCLFRIIHKVDEVMLELVAAISHLPNLTMLAIQHGNTYTFIPAAACAQFCAALRGRIRLRRLFCSLRIRKDHCAAYLDMLATLPNLEILTLVTEPALCVEFLAELERCLPAQLSVLMLSHPYADWHGPESFLPFVGISQYRSRW</sequence>
<dbReference type="Gene3D" id="3.80.10.10">
    <property type="entry name" value="Ribonuclease Inhibitor"/>
    <property type="match status" value="1"/>
</dbReference>
<dbReference type="SUPFAM" id="SSF52047">
    <property type="entry name" value="RNI-like"/>
    <property type="match status" value="1"/>
</dbReference>
<proteinExistence type="predicted"/>
<protein>
    <submittedName>
        <fullName evidence="1">Uncharacterized protein</fullName>
    </submittedName>
</protein>
<dbReference type="Proteomes" id="UP000298390">
    <property type="component" value="Unassembled WGS sequence"/>
</dbReference>
<reference evidence="1 2" key="1">
    <citation type="submission" date="2019-01" db="EMBL/GenBank/DDBJ databases">
        <title>Genome sequencing of the rare red list fungi Fomitopsis rosea.</title>
        <authorList>
            <person name="Buettner E."/>
            <person name="Kellner H."/>
        </authorList>
    </citation>
    <scope>NUCLEOTIDE SEQUENCE [LARGE SCALE GENOMIC DNA]</scope>
    <source>
        <strain evidence="1 2">DSM 105464</strain>
    </source>
</reference>
<organism evidence="1 2">
    <name type="scientific">Rhodofomes roseus</name>
    <dbReference type="NCBI Taxonomy" id="34475"/>
    <lineage>
        <taxon>Eukaryota</taxon>
        <taxon>Fungi</taxon>
        <taxon>Dikarya</taxon>
        <taxon>Basidiomycota</taxon>
        <taxon>Agaricomycotina</taxon>
        <taxon>Agaricomycetes</taxon>
        <taxon>Polyporales</taxon>
        <taxon>Rhodofomes</taxon>
    </lineage>
</organism>
<comment type="caution">
    <text evidence="1">The sequence shown here is derived from an EMBL/GenBank/DDBJ whole genome shotgun (WGS) entry which is preliminary data.</text>
</comment>
<name>A0A4Y9XYY9_9APHY</name>
<gene>
    <name evidence="1" type="ORF">EVJ58_g8297</name>
</gene>
<dbReference type="InterPro" id="IPR032675">
    <property type="entry name" value="LRR_dom_sf"/>
</dbReference>
<dbReference type="AlphaFoldDB" id="A0A4Y9XYY9"/>